<comment type="caution">
    <text evidence="4">The sequence shown here is derived from an EMBL/GenBank/DDBJ whole genome shotgun (WGS) entry which is preliminary data.</text>
</comment>
<dbReference type="PANTHER" id="PTHR31623:SF110">
    <property type="entry name" value="VINORINE SYNTHASE-LIKE"/>
    <property type="match status" value="1"/>
</dbReference>
<name>A0AA89BBE7_9ASTE</name>
<dbReference type="Pfam" id="PF02458">
    <property type="entry name" value="Transferase"/>
    <property type="match status" value="1"/>
</dbReference>
<reference evidence="4" key="1">
    <citation type="submission" date="2022-12" db="EMBL/GenBank/DDBJ databases">
        <title>Draft genome assemblies for two species of Escallonia (Escalloniales).</title>
        <authorList>
            <person name="Chanderbali A."/>
            <person name="Dervinis C."/>
            <person name="Anghel I."/>
            <person name="Soltis D."/>
            <person name="Soltis P."/>
            <person name="Zapata F."/>
        </authorList>
    </citation>
    <scope>NUCLEOTIDE SEQUENCE</scope>
    <source>
        <strain evidence="4">UCBG64.0493</strain>
        <tissue evidence="4">Leaf</tissue>
    </source>
</reference>
<proteinExistence type="inferred from homology"/>
<dbReference type="PANTHER" id="PTHR31623">
    <property type="entry name" value="F21J9.9"/>
    <property type="match status" value="1"/>
</dbReference>
<comment type="similarity">
    <text evidence="1">Belongs to the plant acyltransferase family.</text>
</comment>
<evidence type="ECO:0000313" key="5">
    <source>
        <dbReference type="Proteomes" id="UP001188597"/>
    </source>
</evidence>
<dbReference type="Proteomes" id="UP001188597">
    <property type="component" value="Unassembled WGS sequence"/>
</dbReference>
<evidence type="ECO:0000256" key="3">
    <source>
        <dbReference type="ARBA" id="ARBA00023315"/>
    </source>
</evidence>
<accession>A0AA89BBE7</accession>
<evidence type="ECO:0000256" key="2">
    <source>
        <dbReference type="ARBA" id="ARBA00022679"/>
    </source>
</evidence>
<keyword evidence="3" id="KW-0012">Acyltransferase</keyword>
<dbReference type="InterPro" id="IPR023213">
    <property type="entry name" value="CAT-like_dom_sf"/>
</dbReference>
<evidence type="ECO:0000256" key="1">
    <source>
        <dbReference type="ARBA" id="ARBA00009861"/>
    </source>
</evidence>
<dbReference type="GO" id="GO:0016746">
    <property type="term" value="F:acyltransferase activity"/>
    <property type="evidence" value="ECO:0007669"/>
    <property type="project" value="UniProtKB-KW"/>
</dbReference>
<evidence type="ECO:0000313" key="4">
    <source>
        <dbReference type="EMBL" id="KAK3034288.1"/>
    </source>
</evidence>
<gene>
    <name evidence="4" type="ORF">RJ639_034092</name>
</gene>
<dbReference type="Gene3D" id="3.30.559.10">
    <property type="entry name" value="Chloramphenicol acetyltransferase-like domain"/>
    <property type="match status" value="2"/>
</dbReference>
<organism evidence="4 5">
    <name type="scientific">Escallonia herrerae</name>
    <dbReference type="NCBI Taxonomy" id="1293975"/>
    <lineage>
        <taxon>Eukaryota</taxon>
        <taxon>Viridiplantae</taxon>
        <taxon>Streptophyta</taxon>
        <taxon>Embryophyta</taxon>
        <taxon>Tracheophyta</taxon>
        <taxon>Spermatophyta</taxon>
        <taxon>Magnoliopsida</taxon>
        <taxon>eudicotyledons</taxon>
        <taxon>Gunneridae</taxon>
        <taxon>Pentapetalae</taxon>
        <taxon>asterids</taxon>
        <taxon>campanulids</taxon>
        <taxon>Escalloniales</taxon>
        <taxon>Escalloniaceae</taxon>
        <taxon>Escallonia</taxon>
    </lineage>
</organism>
<dbReference type="EMBL" id="JAVXUP010000205">
    <property type="protein sequence ID" value="KAK3034288.1"/>
    <property type="molecule type" value="Genomic_DNA"/>
</dbReference>
<sequence>MEVEVVSREIIRPSSPKPSQLGTIKLSLLDQLSPPIYVPIIFFYPMKDGNLLKIKQLLTQLKHSLSKTLSQFFPLSGRIIDNFSVKCNDAGVLFSEAQISCNFFEFLEKPKLDLLDKFLPCPQYRTVPAVDTAIQIAIQVNIFAAGSGIAIGVCFFHKTVDGATVASFLKSWSAIASGCYDKAVCPDYTTASQLFPPKEALESLFKGRFTRKGKGVRRRFVFDANAITTLKDIVTSRDLLPKPSSVTVVSGFIWKCFMAAASKVAVGSKQTSILAFAVNMRPRMVPPLKLNCTGNMVWQAIASFNRAHPPSSKETELSDLVSLLREAVAKIDGEYTKNLQGDEGLRAMSIYREEVEGMFSKDHDAITSYMFSSWCNFGFNEVDFGWGKPIWVSSIGGNDSSAFVNLVILMENECRGIEAWILLDENGMAILERDPEFLRFASSNPSVNVHARDSLNS</sequence>
<dbReference type="AlphaFoldDB" id="A0AA89BBE7"/>
<protein>
    <recommendedName>
        <fullName evidence="6">Vinorine synthase-like</fullName>
    </recommendedName>
</protein>
<keyword evidence="2" id="KW-0808">Transferase</keyword>
<evidence type="ECO:0008006" key="6">
    <source>
        <dbReference type="Google" id="ProtNLM"/>
    </source>
</evidence>
<keyword evidence="5" id="KW-1185">Reference proteome</keyword>